<evidence type="ECO:0000259" key="5">
    <source>
        <dbReference type="SMART" id="SM00458"/>
    </source>
</evidence>
<dbReference type="InterPro" id="IPR000772">
    <property type="entry name" value="Ricin_B_lectin"/>
</dbReference>
<dbReference type="Gene3D" id="2.80.10.50">
    <property type="match status" value="1"/>
</dbReference>
<dbReference type="PANTHER" id="PTHR43037:SF5">
    <property type="entry name" value="FERULOYL ESTERASE"/>
    <property type="match status" value="1"/>
</dbReference>
<feature type="chain" id="PRO_5008720081" evidence="4">
    <location>
        <begin position="33"/>
        <end position="463"/>
    </location>
</feature>
<dbReference type="SMART" id="SM00458">
    <property type="entry name" value="RICIN"/>
    <property type="match status" value="1"/>
</dbReference>
<evidence type="ECO:0000256" key="3">
    <source>
        <dbReference type="SAM" id="MobiDB-lite"/>
    </source>
</evidence>
<name>A0A1C5JYD8_9ACTN</name>
<feature type="domain" description="Ricin B lectin" evidence="5">
    <location>
        <begin position="334"/>
        <end position="462"/>
    </location>
</feature>
<evidence type="ECO:0000256" key="1">
    <source>
        <dbReference type="ARBA" id="ARBA00022729"/>
    </source>
</evidence>
<dbReference type="InterPro" id="IPR050955">
    <property type="entry name" value="Plant_Biomass_Hydrol_Est"/>
</dbReference>
<dbReference type="CDD" id="cd23418">
    <property type="entry name" value="beta-trefoil_Ricin_XLN-like"/>
    <property type="match status" value="1"/>
</dbReference>
<dbReference type="EMBL" id="LT607752">
    <property type="protein sequence ID" value="SCG75580.1"/>
    <property type="molecule type" value="Genomic_DNA"/>
</dbReference>
<evidence type="ECO:0000256" key="2">
    <source>
        <dbReference type="ARBA" id="ARBA00022801"/>
    </source>
</evidence>
<dbReference type="Gene3D" id="3.40.50.1820">
    <property type="entry name" value="alpha/beta hydrolase"/>
    <property type="match status" value="1"/>
</dbReference>
<keyword evidence="7" id="KW-1185">Reference proteome</keyword>
<dbReference type="AlphaFoldDB" id="A0A1C5JYD8"/>
<dbReference type="InterPro" id="IPR029058">
    <property type="entry name" value="AB_hydrolase_fold"/>
</dbReference>
<evidence type="ECO:0000313" key="6">
    <source>
        <dbReference type="EMBL" id="SCG75580.1"/>
    </source>
</evidence>
<sequence>MRRLLKAVTAVAGAVVPLLAMTVLMTAQPAAAASLTQVTNFGNNPSGLNMYLYVPDNVAPRPALLVLIHYCGGSGPAIFNGNGRDYVTAADRYGYVIVLPEVTRSSKCFDVYSPQGLRRGGGSDSDGVISMVNYAKQRHNVDPSRVFVSGFSSGAMMTNVMAAQYPDVFAAGSSFSGVPATCFATGSSTNTWNGQCAGGQLTKTAQQWGDAARAMYPGYTGRYPRMQFLHGTTDTTLSYVNFGEEIKQWTNLSGLSQTPAFTDRPQSNWTRTRYGDTGTRATVEGISISGVGHELPQAGQIAYAISFLGLDAPSTTPTPTPTTPTPTPTPTTPAGGVTVVGEQSGRCLEVPNASTTNGVQTQLWDCAGGAGQRWTRTSGRQLTVYGTKCLDASGSGTGNGTPVIIWDCHGGANQQWNVNANGTVTNAQSGLCLDANAAGTGNGTRIILWSCNGQANQRWALRS</sequence>
<reference evidence="7" key="1">
    <citation type="submission" date="2016-06" db="EMBL/GenBank/DDBJ databases">
        <authorList>
            <person name="Varghese N."/>
            <person name="Submissions Spin"/>
        </authorList>
    </citation>
    <scope>NUCLEOTIDE SEQUENCE [LARGE SCALE GENOMIC DNA]</scope>
    <source>
        <strain evidence="7">DSM 44983</strain>
    </source>
</reference>
<gene>
    <name evidence="6" type="ORF">GA0070623_4016</name>
</gene>
<dbReference type="PROSITE" id="PS50231">
    <property type="entry name" value="RICIN_B_LECTIN"/>
    <property type="match status" value="1"/>
</dbReference>
<evidence type="ECO:0000313" key="7">
    <source>
        <dbReference type="Proteomes" id="UP000198226"/>
    </source>
</evidence>
<dbReference type="GO" id="GO:0016787">
    <property type="term" value="F:hydrolase activity"/>
    <property type="evidence" value="ECO:0007669"/>
    <property type="project" value="UniProtKB-KW"/>
</dbReference>
<accession>A0A1C5JYD8</accession>
<dbReference type="Proteomes" id="UP000198226">
    <property type="component" value="Chromosome I"/>
</dbReference>
<feature type="region of interest" description="Disordered" evidence="3">
    <location>
        <begin position="312"/>
        <end position="333"/>
    </location>
</feature>
<feature type="compositionally biased region" description="Pro residues" evidence="3">
    <location>
        <begin position="316"/>
        <end position="331"/>
    </location>
</feature>
<proteinExistence type="predicted"/>
<keyword evidence="1 4" id="KW-0732">Signal</keyword>
<dbReference type="Pfam" id="PF00652">
    <property type="entry name" value="Ricin_B_lectin"/>
    <property type="match status" value="1"/>
</dbReference>
<feature type="signal peptide" evidence="4">
    <location>
        <begin position="1"/>
        <end position="32"/>
    </location>
</feature>
<keyword evidence="2" id="KW-0378">Hydrolase</keyword>
<dbReference type="SUPFAM" id="SSF53474">
    <property type="entry name" value="alpha/beta-Hydrolases"/>
    <property type="match status" value="2"/>
</dbReference>
<organism evidence="6 7">
    <name type="scientific">Micromonospora rifamycinica</name>
    <dbReference type="NCBI Taxonomy" id="291594"/>
    <lineage>
        <taxon>Bacteria</taxon>
        <taxon>Bacillati</taxon>
        <taxon>Actinomycetota</taxon>
        <taxon>Actinomycetes</taxon>
        <taxon>Micromonosporales</taxon>
        <taxon>Micromonosporaceae</taxon>
        <taxon>Micromonospora</taxon>
    </lineage>
</organism>
<dbReference type="SUPFAM" id="SSF50370">
    <property type="entry name" value="Ricin B-like lectins"/>
    <property type="match status" value="1"/>
</dbReference>
<dbReference type="InterPro" id="IPR035992">
    <property type="entry name" value="Ricin_B-like_lectins"/>
</dbReference>
<dbReference type="Pfam" id="PF10503">
    <property type="entry name" value="Esterase_PHB"/>
    <property type="match status" value="1"/>
</dbReference>
<evidence type="ECO:0000256" key="4">
    <source>
        <dbReference type="SAM" id="SignalP"/>
    </source>
</evidence>
<protein>
    <submittedName>
        <fullName evidence="6">Esterase, PHB depolymerase family</fullName>
    </submittedName>
</protein>
<dbReference type="GO" id="GO:0005576">
    <property type="term" value="C:extracellular region"/>
    <property type="evidence" value="ECO:0007669"/>
    <property type="project" value="InterPro"/>
</dbReference>
<dbReference type="InterPro" id="IPR010126">
    <property type="entry name" value="Esterase_phb"/>
</dbReference>
<dbReference type="NCBIfam" id="TIGR01840">
    <property type="entry name" value="esterase_phb"/>
    <property type="match status" value="1"/>
</dbReference>
<dbReference type="PANTHER" id="PTHR43037">
    <property type="entry name" value="UNNAMED PRODUCT-RELATED"/>
    <property type="match status" value="1"/>
</dbReference>